<sequence>MSTVPADVHGPSDAELIESVRGGTVSAYGSLYERHVAAAYNLARQLARSPAESDDLVSEAFAKVLDTLRAGRGPDSAFRAYLLTALRHTAYDKTRRERKVELADDVGNVSGADVSVPFSDTAVAGLERSLAARAFARLPERWQAVLWHTEIEGQSPAEVAPILGLSPNGVSALAYRAREGLRQAFLQVHLDGTSAERCRATTERLGAWTRGGLSKREKAQVEAHLDECDRCRALAAELADVNGALRGIIGPLVLGVGFAGYLAATGGKAAAVASAGAAVGASGAGGAAGAAAAGPRQFAGVAGSTAALAAAVALALTSGGGSQIPAAQVAPPPPPPPAASPVPPPAPPPPAVPPPAPPPAQPPPPVAPPPVAPPPAAPPPAAPPPAPAPPPPAGTPTLIANGPTAPIDIVPGSGPVPLPIVVRNNGTGDSPPVTATLNLPRGVTAIPGGPRRHAGDGMLRLNAAQPNGTVNCPGGTGTVTCTSQTGLRPGESVTLLFQIDAAEDAPSGEITGTVSGGAFSVKITMRVVVIPHKDLVDLTARAGNLGDILPWLPNRSVETSSLNTGTSTKPVTVSVDERAFPVSMTHPVKCSTGEDSTTCTTLGPVKPGERVAISFHVKSWGWPMDGPTASGGLIGGTPGTTGEAKHPHHPQPKIVMVTATLGSSRDVDEVRLSGWHWQNPWPWPPGQFPGIKPPPTTTTTTKPPTTTTTKPGRPSASLPTIPGLPVISGTTTTTPPATTTTPSPSLAPRPALPAPKPADPACPGLPPWARLLLGDDGQLLCGSQNRWPR</sequence>
<feature type="compositionally biased region" description="Low complexity" evidence="6">
    <location>
        <begin position="697"/>
        <end position="711"/>
    </location>
</feature>
<dbReference type="Gene3D" id="1.10.10.1320">
    <property type="entry name" value="Anti-sigma factor, zinc-finger domain"/>
    <property type="match status" value="1"/>
</dbReference>
<evidence type="ECO:0000256" key="2">
    <source>
        <dbReference type="ARBA" id="ARBA00023015"/>
    </source>
</evidence>
<keyword evidence="4" id="KW-0238">DNA-binding</keyword>
<dbReference type="InterPro" id="IPR041916">
    <property type="entry name" value="Anti_sigma_zinc_sf"/>
</dbReference>
<evidence type="ECO:0000256" key="6">
    <source>
        <dbReference type="SAM" id="MobiDB-lite"/>
    </source>
</evidence>
<dbReference type="Pfam" id="PF04542">
    <property type="entry name" value="Sigma70_r2"/>
    <property type="match status" value="1"/>
</dbReference>
<organism evidence="10 11">
    <name type="scientific">Herbihabitans rhizosphaerae</name>
    <dbReference type="NCBI Taxonomy" id="1872711"/>
    <lineage>
        <taxon>Bacteria</taxon>
        <taxon>Bacillati</taxon>
        <taxon>Actinomycetota</taxon>
        <taxon>Actinomycetes</taxon>
        <taxon>Pseudonocardiales</taxon>
        <taxon>Pseudonocardiaceae</taxon>
        <taxon>Herbihabitans</taxon>
    </lineage>
</organism>
<evidence type="ECO:0000256" key="3">
    <source>
        <dbReference type="ARBA" id="ARBA00023082"/>
    </source>
</evidence>
<dbReference type="Gene3D" id="1.10.1740.10">
    <property type="match status" value="1"/>
</dbReference>
<dbReference type="Proteomes" id="UP000294257">
    <property type="component" value="Unassembled WGS sequence"/>
</dbReference>
<evidence type="ECO:0000313" key="11">
    <source>
        <dbReference type="Proteomes" id="UP000294257"/>
    </source>
</evidence>
<feature type="domain" description="Putative zinc-finger" evidence="9">
    <location>
        <begin position="198"/>
        <end position="232"/>
    </location>
</feature>
<keyword evidence="2" id="KW-0805">Transcription regulation</keyword>
<evidence type="ECO:0000256" key="4">
    <source>
        <dbReference type="ARBA" id="ARBA00023125"/>
    </source>
</evidence>
<dbReference type="InterPro" id="IPR013325">
    <property type="entry name" value="RNA_pol_sigma_r2"/>
</dbReference>
<reference evidence="10 11" key="1">
    <citation type="submission" date="2019-02" db="EMBL/GenBank/DDBJ databases">
        <title>Genomic Encyclopedia of Type Strains, Phase IV (KMG-IV): sequencing the most valuable type-strain genomes for metagenomic binning, comparative biology and taxonomic classification.</title>
        <authorList>
            <person name="Goeker M."/>
        </authorList>
    </citation>
    <scope>NUCLEOTIDE SEQUENCE [LARGE SCALE GENOMIC DNA]</scope>
    <source>
        <strain evidence="10 11">DSM 101727</strain>
    </source>
</reference>
<dbReference type="InterPro" id="IPR014284">
    <property type="entry name" value="RNA_pol_sigma-70_dom"/>
</dbReference>
<keyword evidence="5" id="KW-0804">Transcription</keyword>
<dbReference type="GO" id="GO:0006352">
    <property type="term" value="P:DNA-templated transcription initiation"/>
    <property type="evidence" value="ECO:0007669"/>
    <property type="project" value="InterPro"/>
</dbReference>
<dbReference type="InterPro" id="IPR039425">
    <property type="entry name" value="RNA_pol_sigma-70-like"/>
</dbReference>
<feature type="region of interest" description="Disordered" evidence="6">
    <location>
        <begin position="321"/>
        <end position="411"/>
    </location>
</feature>
<comment type="similarity">
    <text evidence="1">Belongs to the sigma-70 factor family. ECF subfamily.</text>
</comment>
<dbReference type="CDD" id="cd06171">
    <property type="entry name" value="Sigma70_r4"/>
    <property type="match status" value="1"/>
</dbReference>
<dbReference type="NCBIfam" id="TIGR02937">
    <property type="entry name" value="sigma70-ECF"/>
    <property type="match status" value="1"/>
</dbReference>
<evidence type="ECO:0000259" key="9">
    <source>
        <dbReference type="Pfam" id="PF13490"/>
    </source>
</evidence>
<dbReference type="EMBL" id="SGWQ01000010">
    <property type="protein sequence ID" value="RZS33875.1"/>
    <property type="molecule type" value="Genomic_DNA"/>
</dbReference>
<dbReference type="SUPFAM" id="SSF88946">
    <property type="entry name" value="Sigma2 domain of RNA polymerase sigma factors"/>
    <property type="match status" value="1"/>
</dbReference>
<dbReference type="PANTHER" id="PTHR43133">
    <property type="entry name" value="RNA POLYMERASE ECF-TYPE SIGMA FACTO"/>
    <property type="match status" value="1"/>
</dbReference>
<keyword evidence="3" id="KW-0731">Sigma factor</keyword>
<dbReference type="InterPro" id="IPR013249">
    <property type="entry name" value="RNA_pol_sigma70_r4_t2"/>
</dbReference>
<dbReference type="AlphaFoldDB" id="A0A4Q7KI56"/>
<evidence type="ECO:0000259" key="8">
    <source>
        <dbReference type="Pfam" id="PF08281"/>
    </source>
</evidence>
<accession>A0A4Q7KI56</accession>
<protein>
    <submittedName>
        <fullName evidence="10">RNA polymerase sigma factor (Sigma-70 family)</fullName>
    </submittedName>
</protein>
<keyword evidence="11" id="KW-1185">Reference proteome</keyword>
<dbReference type="InterPro" id="IPR013324">
    <property type="entry name" value="RNA_pol_sigma_r3/r4-like"/>
</dbReference>
<dbReference type="PRINTS" id="PR01217">
    <property type="entry name" value="PRICHEXTENSN"/>
</dbReference>
<evidence type="ECO:0000256" key="5">
    <source>
        <dbReference type="ARBA" id="ARBA00023163"/>
    </source>
</evidence>
<gene>
    <name evidence="10" type="ORF">EV193_11025</name>
</gene>
<dbReference type="RefSeq" id="WP_207222798.1">
    <property type="nucleotide sequence ID" value="NZ_SGWQ01000010.1"/>
</dbReference>
<name>A0A4Q7KI56_9PSEU</name>
<feature type="compositionally biased region" description="Pro residues" evidence="6">
    <location>
        <begin position="681"/>
        <end position="696"/>
    </location>
</feature>
<dbReference type="Pfam" id="PF13490">
    <property type="entry name" value="zf-HC2"/>
    <property type="match status" value="1"/>
</dbReference>
<comment type="caution">
    <text evidence="10">The sequence shown here is derived from an EMBL/GenBank/DDBJ whole genome shotgun (WGS) entry which is preliminary data.</text>
</comment>
<feature type="domain" description="RNA polymerase sigma factor 70 region 4 type 2" evidence="8">
    <location>
        <begin position="132"/>
        <end position="179"/>
    </location>
</feature>
<evidence type="ECO:0000259" key="7">
    <source>
        <dbReference type="Pfam" id="PF04542"/>
    </source>
</evidence>
<evidence type="ECO:0000256" key="1">
    <source>
        <dbReference type="ARBA" id="ARBA00010641"/>
    </source>
</evidence>
<proteinExistence type="inferred from homology"/>
<dbReference type="InterPro" id="IPR036388">
    <property type="entry name" value="WH-like_DNA-bd_sf"/>
</dbReference>
<feature type="region of interest" description="Disordered" evidence="6">
    <location>
        <begin position="678"/>
        <end position="766"/>
    </location>
</feature>
<dbReference type="Gene3D" id="1.10.10.10">
    <property type="entry name" value="Winged helix-like DNA-binding domain superfamily/Winged helix DNA-binding domain"/>
    <property type="match status" value="1"/>
</dbReference>
<dbReference type="InterPro" id="IPR007627">
    <property type="entry name" value="RNA_pol_sigma70_r2"/>
</dbReference>
<dbReference type="Pfam" id="PF08281">
    <property type="entry name" value="Sigma70_r4_2"/>
    <property type="match status" value="1"/>
</dbReference>
<feature type="compositionally biased region" description="Pro residues" evidence="6">
    <location>
        <begin position="745"/>
        <end position="766"/>
    </location>
</feature>
<feature type="compositionally biased region" description="Low complexity" evidence="6">
    <location>
        <begin position="730"/>
        <end position="744"/>
    </location>
</feature>
<dbReference type="GO" id="GO:0003677">
    <property type="term" value="F:DNA binding"/>
    <property type="evidence" value="ECO:0007669"/>
    <property type="project" value="UniProtKB-KW"/>
</dbReference>
<feature type="compositionally biased region" description="Pro residues" evidence="6">
    <location>
        <begin position="330"/>
        <end position="394"/>
    </location>
</feature>
<evidence type="ECO:0000313" key="10">
    <source>
        <dbReference type="EMBL" id="RZS33875.1"/>
    </source>
</evidence>
<dbReference type="PANTHER" id="PTHR43133:SF8">
    <property type="entry name" value="RNA POLYMERASE SIGMA FACTOR HI_1459-RELATED"/>
    <property type="match status" value="1"/>
</dbReference>
<feature type="domain" description="RNA polymerase sigma-70 region 2" evidence="7">
    <location>
        <begin position="31"/>
        <end position="99"/>
    </location>
</feature>
<dbReference type="GO" id="GO:0016987">
    <property type="term" value="F:sigma factor activity"/>
    <property type="evidence" value="ECO:0007669"/>
    <property type="project" value="UniProtKB-KW"/>
</dbReference>
<dbReference type="InterPro" id="IPR027383">
    <property type="entry name" value="Znf_put"/>
</dbReference>
<dbReference type="SUPFAM" id="SSF88659">
    <property type="entry name" value="Sigma3 and sigma4 domains of RNA polymerase sigma factors"/>
    <property type="match status" value="1"/>
</dbReference>